<organism evidence="1 2">
    <name type="scientific">Raoultella ornithinolytica</name>
    <name type="common">Klebsiella ornithinolytica</name>
    <dbReference type="NCBI Taxonomy" id="54291"/>
    <lineage>
        <taxon>Bacteria</taxon>
        <taxon>Pseudomonadati</taxon>
        <taxon>Pseudomonadota</taxon>
        <taxon>Gammaproteobacteria</taxon>
        <taxon>Enterobacterales</taxon>
        <taxon>Enterobacteriaceae</taxon>
        <taxon>Klebsiella/Raoultella group</taxon>
        <taxon>Raoultella</taxon>
    </lineage>
</organism>
<dbReference type="EMBL" id="CP145163">
    <property type="protein sequence ID" value="WWC12570.1"/>
    <property type="molecule type" value="Genomic_DNA"/>
</dbReference>
<dbReference type="Proteomes" id="UP001350972">
    <property type="component" value="Chromosome"/>
</dbReference>
<name>A0ABZ2DZP8_RAOOR</name>
<dbReference type="RefSeq" id="WP_088402298.1">
    <property type="nucleotide sequence ID" value="NZ_CP067413.1"/>
</dbReference>
<protein>
    <submittedName>
        <fullName evidence="1">Uncharacterized protein</fullName>
    </submittedName>
</protein>
<reference evidence="1 2" key="1">
    <citation type="submission" date="2024-02" db="EMBL/GenBank/DDBJ databases">
        <title>Tn5403 promotes plasmid rearrangements and degradation of the Klebsiella pneumoniae carbapenemase (KPC) transposon Tn4401.</title>
        <authorList>
            <person name="Sheppard A.E."/>
            <person name="Barry K.E."/>
            <person name="Parikh H.I."/>
            <person name="Vegesana K."/>
            <person name="Sebra R."/>
            <person name="George S."/>
            <person name="Sanderson N.D."/>
            <person name="Stoesser N."/>
            <person name="Eyre D.W."/>
            <person name="Crook D.W."/>
            <person name="Walker A.S."/>
            <person name="Mathers A.J."/>
        </authorList>
    </citation>
    <scope>NUCLEOTIDE SEQUENCE [LARGE SCALE GENOMIC DNA]</scope>
    <source>
        <strain evidence="1 2">CAV1921</strain>
    </source>
</reference>
<proteinExistence type="predicted"/>
<evidence type="ECO:0000313" key="1">
    <source>
        <dbReference type="EMBL" id="WWC12570.1"/>
    </source>
</evidence>
<evidence type="ECO:0000313" key="2">
    <source>
        <dbReference type="Proteomes" id="UP001350972"/>
    </source>
</evidence>
<keyword evidence="2" id="KW-1185">Reference proteome</keyword>
<sequence length="323" mass="37271">MVSDKLLKIKKWIGLDEAAERLSSIVEGRVTVLDLIELGLSRDLTLSVRLPYGEKFVGRKMAYKEVPIINHYQEIFLFRLSCEKNLKCSSKEDVLSVYEEEFKAYLLEEFEKSVEKMSARHGPDYKEMTLESYLEKGVFGDYEYITSPEYLTDVIYDLPMIGAEVLDVQQIYSINKGYESKGLINISGPFLRDADGQLINLMEAFEKGKIKKDKNGNKRLFEMDEMNFFPTDGLPINSELGLRPENLIAFERSVAETQEPGVIDFGYLVGSMLSVMKNTNSKQRRWTQDLLKEELVEACPHFTRRALDDYFAEANKIYKDKFN</sequence>
<accession>A0ABZ2DZP8</accession>
<gene>
    <name evidence="1" type="ORF">LM286_04220</name>
</gene>